<dbReference type="Gene3D" id="1.10.10.10">
    <property type="entry name" value="Winged helix-like DNA-binding domain superfamily/Winged helix DNA-binding domain"/>
    <property type="match status" value="1"/>
</dbReference>
<dbReference type="RefSeq" id="WP_104481018.1">
    <property type="nucleotide sequence ID" value="NZ_CP154825.1"/>
</dbReference>
<reference evidence="1 2" key="1">
    <citation type="submission" date="2018-02" db="EMBL/GenBank/DDBJ databases">
        <title>Genomic Encyclopedia of Archaeal and Bacterial Type Strains, Phase II (KMG-II): from individual species to whole genera.</title>
        <authorList>
            <person name="Goeker M."/>
        </authorList>
    </citation>
    <scope>NUCLEOTIDE SEQUENCE [LARGE SCALE GENOMIC DNA]</scope>
    <source>
        <strain evidence="1 2">YU 961-1</strain>
    </source>
</reference>
<name>A0A2S6GKA5_9PSEU</name>
<dbReference type="Proteomes" id="UP000239203">
    <property type="component" value="Unassembled WGS sequence"/>
</dbReference>
<keyword evidence="2" id="KW-1185">Reference proteome</keyword>
<dbReference type="AlphaFoldDB" id="A0A2S6GKA5"/>
<organism evidence="1 2">
    <name type="scientific">Actinokineospora auranticolor</name>
    <dbReference type="NCBI Taxonomy" id="155976"/>
    <lineage>
        <taxon>Bacteria</taxon>
        <taxon>Bacillati</taxon>
        <taxon>Actinomycetota</taxon>
        <taxon>Actinomycetes</taxon>
        <taxon>Pseudonocardiales</taxon>
        <taxon>Pseudonocardiaceae</taxon>
        <taxon>Actinokineospora</taxon>
    </lineage>
</organism>
<evidence type="ECO:0000313" key="2">
    <source>
        <dbReference type="Proteomes" id="UP000239203"/>
    </source>
</evidence>
<proteinExistence type="predicted"/>
<gene>
    <name evidence="1" type="ORF">CLV40_11370</name>
</gene>
<evidence type="ECO:0008006" key="3">
    <source>
        <dbReference type="Google" id="ProtNLM"/>
    </source>
</evidence>
<sequence length="240" mass="25553">MFGLGLGGTAGDSGAQVVAVIEALRNVVITTARSGPPTTVPDTCAGWAEVAEVVGRHLGTGGDPARTWELVPTRRAGDRGLDLPRGAGVQRRRIVFTGNPGVVASGVDPALPDATRVVGHAFPWSVLAVRDSLMVVRDEAAGLFRVVTGARELTNTVTLLHDALWAALPRVAFDADTRVPPRHLRPVLESLADGATDQAAQRQLAMSSRTFNRRTSELLAMLDARSRFQAGVEAARRRWV</sequence>
<dbReference type="EMBL" id="PTIX01000013">
    <property type="protein sequence ID" value="PPK65586.1"/>
    <property type="molecule type" value="Genomic_DNA"/>
</dbReference>
<protein>
    <recommendedName>
        <fullName evidence="3">HTH luxR-type domain-containing protein</fullName>
    </recommendedName>
</protein>
<accession>A0A2S6GKA5</accession>
<evidence type="ECO:0000313" key="1">
    <source>
        <dbReference type="EMBL" id="PPK65586.1"/>
    </source>
</evidence>
<dbReference type="InterPro" id="IPR036388">
    <property type="entry name" value="WH-like_DNA-bd_sf"/>
</dbReference>
<comment type="caution">
    <text evidence="1">The sequence shown here is derived from an EMBL/GenBank/DDBJ whole genome shotgun (WGS) entry which is preliminary data.</text>
</comment>
<dbReference type="OrthoDB" id="4307453at2"/>